<proteinExistence type="inferred from homology"/>
<evidence type="ECO:0000259" key="13">
    <source>
        <dbReference type="Pfam" id="PF17753"/>
    </source>
</evidence>
<dbReference type="InterPro" id="IPR013783">
    <property type="entry name" value="Ig-like_fold"/>
</dbReference>
<dbReference type="SUPFAM" id="SSF49785">
    <property type="entry name" value="Galactose-binding domain-like"/>
    <property type="match status" value="1"/>
</dbReference>
<dbReference type="InterPro" id="IPR050887">
    <property type="entry name" value="Beta-mannosidase_GH2"/>
</dbReference>
<dbReference type="Pfam" id="PF22666">
    <property type="entry name" value="Glyco_hydro_2_N2"/>
    <property type="match status" value="1"/>
</dbReference>
<evidence type="ECO:0000256" key="5">
    <source>
        <dbReference type="ARBA" id="ARBA00012754"/>
    </source>
</evidence>
<feature type="domain" description="Beta-mannosidase Ig-fold" evidence="13">
    <location>
        <begin position="939"/>
        <end position="1024"/>
    </location>
</feature>
<dbReference type="InterPro" id="IPR017853">
    <property type="entry name" value="GH"/>
</dbReference>
<dbReference type="EC" id="3.2.1.25" evidence="5"/>
<evidence type="ECO:0000256" key="3">
    <source>
        <dbReference type="ARBA" id="ARBA00007483"/>
    </source>
</evidence>
<dbReference type="UniPathway" id="UPA00280"/>
<dbReference type="Gene3D" id="3.20.20.80">
    <property type="entry name" value="Glycosidases"/>
    <property type="match status" value="1"/>
</dbReference>
<sequence length="1026" mass="115355">MLSRLLALLSLTQVVRSHQSPFALATEPSPASKNDSYLGQEIDLSWPEGGIWSLCSGASHQLPLPLRWTRADEDLHKDRASISASADELQWWLTSYNGSISVPALFPSQAHLDVLSAGIIAEPSIGLNEGTSRWIIDDTWSYTASLEPLLPHLAGWDTFLLYFQGLDTICDVKLGDTLLARTDNQFREWLFDAEVIRTALAAKVSPNITLTFHPATAYALNESLREPHYPDQLENPDGPASSVYEYPARNFVRKTQSDFGWDWGPAYAPVGPHKPAYLIGFRDSSDSQVDSRTRASGKTSQVFVRSTSLEVYKTGSRSNLPPNQGADWTLNVTLDLYSTLSIDEAYLDVEVLDTPHKARLRLPSLKAGNNDGLSVAFEVQSHGEDAPELWWPAKFGKPRLYDVRFTLATPSNSRDLAIWSKKTGFRTVVLNQEPVTPADVDSGWAPGAYFHVEINGQRIYVQGSNLIPLDTFYPRVSLDIISWHVRSALLSGQNLLRVWGGGLYQSDAFYDLCDKLGILVWSETIFAVSMYPTYDEFIDNVRVEVQENVRRLNHHPSQTHWAGNNEGEQGMLATNSSLANGTVYQRQYEYLFDQVIRQTVLDNSRGMSYIPSSTTHGYLSLDPYVPRYLSKKEGEVYGDGEYYGYSVPHFFNTSTYSYETEYRLINEYGMHSMSSIYGLRRVLEKEEDYAFNSTVVRAHNKHSPAGSLEYPFPADDGQGQMWQGIKTYLPVPNVTDNEFDIEEQSLLSHLAYLTQVLQAVYISTQTYHYRYRASLPSRNLGDVYWQLNDVWPGSTSWSSMEWGGRWKLLHYAMSRAQGRIAAYPMWNADEESLSLVVLSDVLGVEGNVQGVLKATWYDWSGKMINSTSYPWSSTGIGASVVSPSLPLSEYLPEGVEPRDAWLHLVLTGSVSGNSTLLHSARYQNEEFWSIPTSLRDVPLLDPGLTMRHLGNDRFIVSMDETSTVAPFVWLEHPEGVLGYFAQDNDEQLPSNGFWLRGGESRIVRFVRAFDDGSTTNDDFVVRSIRG</sequence>
<keyword evidence="9" id="KW-0325">Glycoprotein</keyword>
<dbReference type="Gene3D" id="2.60.40.10">
    <property type="entry name" value="Immunoglobulins"/>
    <property type="match status" value="3"/>
</dbReference>
<dbReference type="AlphaFoldDB" id="A0A316TXW6"/>
<dbReference type="InterPro" id="IPR008979">
    <property type="entry name" value="Galactose-bd-like_sf"/>
</dbReference>
<keyword evidence="7" id="KW-0964">Secreted</keyword>
<evidence type="ECO:0000256" key="8">
    <source>
        <dbReference type="ARBA" id="ARBA00022801"/>
    </source>
</evidence>
<dbReference type="FunFam" id="3.20.20.80:FF:000050">
    <property type="entry name" value="Beta-mannosidase B"/>
    <property type="match status" value="1"/>
</dbReference>
<comment type="similarity">
    <text evidence="3">Belongs to the glycosyl hydrolase 2 family. Beta-mannosidase A subfamily.</text>
</comment>
<evidence type="ECO:0000256" key="10">
    <source>
        <dbReference type="ARBA" id="ARBA00023295"/>
    </source>
</evidence>
<evidence type="ECO:0000256" key="2">
    <source>
        <dbReference type="ARBA" id="ARBA00004613"/>
    </source>
</evidence>
<dbReference type="Gene3D" id="2.60.120.260">
    <property type="entry name" value="Galactose-binding domain-like"/>
    <property type="match status" value="1"/>
</dbReference>
<accession>A0A316TXW6</accession>
<comment type="catalytic activity">
    <reaction evidence="1">
        <text>Hydrolysis of terminal, non-reducing beta-D-mannose residues in beta-D-mannosides.</text>
        <dbReference type="EC" id="3.2.1.25"/>
    </reaction>
</comment>
<evidence type="ECO:0000313" key="16">
    <source>
        <dbReference type="Proteomes" id="UP000245942"/>
    </source>
</evidence>
<keyword evidence="12" id="KW-0732">Signal</keyword>
<keyword evidence="8 15" id="KW-0378">Hydrolase</keyword>
<dbReference type="Proteomes" id="UP000245942">
    <property type="component" value="Unassembled WGS sequence"/>
</dbReference>
<protein>
    <recommendedName>
        <fullName evidence="6">Beta-mannosidase A</fullName>
        <ecNumber evidence="5">3.2.1.25</ecNumber>
    </recommendedName>
    <alternativeName>
        <fullName evidence="11">Mannanase A</fullName>
    </alternativeName>
</protein>
<dbReference type="PANTHER" id="PTHR43730">
    <property type="entry name" value="BETA-MANNOSIDASE"/>
    <property type="match status" value="1"/>
</dbReference>
<dbReference type="STRING" id="1684307.A0A316TXW6"/>
<dbReference type="Pfam" id="PF17753">
    <property type="entry name" value="Ig_mannosidase"/>
    <property type="match status" value="1"/>
</dbReference>
<evidence type="ECO:0000256" key="4">
    <source>
        <dbReference type="ARBA" id="ARBA00011738"/>
    </source>
</evidence>
<organism evidence="15 16">
    <name type="scientific">Pseudomicrostroma glucosiphilum</name>
    <dbReference type="NCBI Taxonomy" id="1684307"/>
    <lineage>
        <taxon>Eukaryota</taxon>
        <taxon>Fungi</taxon>
        <taxon>Dikarya</taxon>
        <taxon>Basidiomycota</taxon>
        <taxon>Ustilaginomycotina</taxon>
        <taxon>Exobasidiomycetes</taxon>
        <taxon>Microstromatales</taxon>
        <taxon>Microstromatales incertae sedis</taxon>
        <taxon>Pseudomicrostroma</taxon>
    </lineage>
</organism>
<dbReference type="InterPro" id="IPR054593">
    <property type="entry name" value="Beta-mannosidase-like_N2"/>
</dbReference>
<dbReference type="InterPro" id="IPR036156">
    <property type="entry name" value="Beta-gal/glucu_dom_sf"/>
</dbReference>
<evidence type="ECO:0000256" key="12">
    <source>
        <dbReference type="SAM" id="SignalP"/>
    </source>
</evidence>
<keyword evidence="10" id="KW-0326">Glycosidase</keyword>
<evidence type="ECO:0000256" key="6">
    <source>
        <dbReference type="ARBA" id="ARBA00021795"/>
    </source>
</evidence>
<dbReference type="GO" id="GO:0004567">
    <property type="term" value="F:beta-mannosidase activity"/>
    <property type="evidence" value="ECO:0007669"/>
    <property type="project" value="UniProtKB-EC"/>
</dbReference>
<dbReference type="EMBL" id="KZ819338">
    <property type="protein sequence ID" value="PWN18176.1"/>
    <property type="molecule type" value="Genomic_DNA"/>
</dbReference>
<evidence type="ECO:0000256" key="11">
    <source>
        <dbReference type="ARBA" id="ARBA00031061"/>
    </source>
</evidence>
<dbReference type="RefSeq" id="XP_025345336.1">
    <property type="nucleotide sequence ID" value="XM_025491041.1"/>
</dbReference>
<dbReference type="PANTHER" id="PTHR43730:SF5">
    <property type="entry name" value="BETA-MANNOSIDASE A"/>
    <property type="match status" value="1"/>
</dbReference>
<feature type="domain" description="Beta-mannosidase-like galactose-binding" evidence="14">
    <location>
        <begin position="91"/>
        <end position="274"/>
    </location>
</feature>
<feature type="chain" id="PRO_5016266747" description="Beta-mannosidase A" evidence="12">
    <location>
        <begin position="18"/>
        <end position="1026"/>
    </location>
</feature>
<dbReference type="SUPFAM" id="SSF49303">
    <property type="entry name" value="beta-Galactosidase/glucuronidase domain"/>
    <property type="match status" value="1"/>
</dbReference>
<dbReference type="GO" id="GO:0005576">
    <property type="term" value="C:extracellular region"/>
    <property type="evidence" value="ECO:0007669"/>
    <property type="project" value="UniProtKB-SubCell"/>
</dbReference>
<dbReference type="OrthoDB" id="2866996at2759"/>
<keyword evidence="16" id="KW-1185">Reference proteome</keyword>
<evidence type="ECO:0000256" key="1">
    <source>
        <dbReference type="ARBA" id="ARBA00000829"/>
    </source>
</evidence>
<dbReference type="GO" id="GO:0006516">
    <property type="term" value="P:glycoprotein catabolic process"/>
    <property type="evidence" value="ECO:0007669"/>
    <property type="project" value="TreeGrafter"/>
</dbReference>
<evidence type="ECO:0000313" key="15">
    <source>
        <dbReference type="EMBL" id="PWN18176.1"/>
    </source>
</evidence>
<dbReference type="GeneID" id="37012775"/>
<reference evidence="15 16" key="1">
    <citation type="journal article" date="2018" name="Mol. Biol. Evol.">
        <title>Broad Genomic Sampling Reveals a Smut Pathogenic Ancestry of the Fungal Clade Ustilaginomycotina.</title>
        <authorList>
            <person name="Kijpornyongpan T."/>
            <person name="Mondo S.J."/>
            <person name="Barry K."/>
            <person name="Sandor L."/>
            <person name="Lee J."/>
            <person name="Lipzen A."/>
            <person name="Pangilinan J."/>
            <person name="LaButti K."/>
            <person name="Hainaut M."/>
            <person name="Henrissat B."/>
            <person name="Grigoriev I.V."/>
            <person name="Spatafora J.W."/>
            <person name="Aime M.C."/>
        </authorList>
    </citation>
    <scope>NUCLEOTIDE SEQUENCE [LARGE SCALE GENOMIC DNA]</scope>
    <source>
        <strain evidence="15 16">MCA 4718</strain>
    </source>
</reference>
<feature type="signal peptide" evidence="12">
    <location>
        <begin position="1"/>
        <end position="17"/>
    </location>
</feature>
<gene>
    <name evidence="15" type="ORF">BCV69DRAFT_274484</name>
</gene>
<comment type="subcellular location">
    <subcellularLocation>
        <location evidence="2">Secreted</location>
    </subcellularLocation>
</comment>
<evidence type="ECO:0000259" key="14">
    <source>
        <dbReference type="Pfam" id="PF22666"/>
    </source>
</evidence>
<evidence type="ECO:0000256" key="9">
    <source>
        <dbReference type="ARBA" id="ARBA00023180"/>
    </source>
</evidence>
<dbReference type="InterPro" id="IPR041625">
    <property type="entry name" value="Beta-mannosidase_Ig"/>
</dbReference>
<evidence type="ECO:0000256" key="7">
    <source>
        <dbReference type="ARBA" id="ARBA00022525"/>
    </source>
</evidence>
<name>A0A316TXW6_9BASI</name>
<dbReference type="SUPFAM" id="SSF51445">
    <property type="entry name" value="(Trans)glycosidases"/>
    <property type="match status" value="1"/>
</dbReference>
<comment type="subunit">
    <text evidence="4">Homodimer.</text>
</comment>